<dbReference type="InterPro" id="IPR001343">
    <property type="entry name" value="Hemolysn_Ca-bd"/>
</dbReference>
<name>A0A143DHR5_9PROT</name>
<dbReference type="Pfam" id="PF00353">
    <property type="entry name" value="HemolysinCabind"/>
    <property type="match status" value="5"/>
</dbReference>
<dbReference type="InterPro" id="IPR018511">
    <property type="entry name" value="Hemolysin-typ_Ca-bd_CS"/>
</dbReference>
<dbReference type="PRINTS" id="PR00313">
    <property type="entry name" value="CABNDNGRPT"/>
</dbReference>
<keyword evidence="4" id="KW-1185">Reference proteome</keyword>
<evidence type="ECO:0000313" key="3">
    <source>
        <dbReference type="EMBL" id="AMW35853.1"/>
    </source>
</evidence>
<dbReference type="AlphaFoldDB" id="A0A143DHR5"/>
<evidence type="ECO:0000256" key="2">
    <source>
        <dbReference type="ARBA" id="ARBA00022525"/>
    </source>
</evidence>
<organism evidence="3 4">
    <name type="scientific">Haematospirillum jordaniae</name>
    <dbReference type="NCBI Taxonomy" id="1549855"/>
    <lineage>
        <taxon>Bacteria</taxon>
        <taxon>Pseudomonadati</taxon>
        <taxon>Pseudomonadota</taxon>
        <taxon>Alphaproteobacteria</taxon>
        <taxon>Rhodospirillales</taxon>
        <taxon>Novispirillaceae</taxon>
        <taxon>Haematospirillum</taxon>
    </lineage>
</organism>
<comment type="subcellular location">
    <subcellularLocation>
        <location evidence="1">Secreted</location>
    </subcellularLocation>
</comment>
<dbReference type="RefSeq" id="WP_066137213.1">
    <property type="nucleotide sequence ID" value="NZ_CP014527.1"/>
</dbReference>
<dbReference type="PANTHER" id="PTHR38340:SF1">
    <property type="entry name" value="S-LAYER PROTEIN"/>
    <property type="match status" value="1"/>
</dbReference>
<dbReference type="InterPro" id="IPR050557">
    <property type="entry name" value="RTX_toxin/Mannuronan_C5-epim"/>
</dbReference>
<keyword evidence="3" id="KW-0614">Plasmid</keyword>
<dbReference type="PROSITE" id="PS00330">
    <property type="entry name" value="HEMOLYSIN_CALCIUM"/>
    <property type="match status" value="7"/>
</dbReference>
<protein>
    <recommendedName>
        <fullName evidence="5">Calcium-binding protein</fullName>
    </recommendedName>
</protein>
<evidence type="ECO:0000256" key="1">
    <source>
        <dbReference type="ARBA" id="ARBA00004613"/>
    </source>
</evidence>
<accession>A0A143DHR5</accession>
<dbReference type="Gene3D" id="2.150.10.10">
    <property type="entry name" value="Serralysin-like metalloprotease, C-terminal"/>
    <property type="match status" value="4"/>
</dbReference>
<proteinExistence type="predicted"/>
<dbReference type="KEGG" id="hjo:AY555_10810"/>
<geneLocation type="plasmid" evidence="3 4">
    <name>unnamed 2</name>
</geneLocation>
<sequence length="396" mass="41629">MTTTKKTMTYYRSYHDWLHGTEADDILTAGDGDDHLDGWGGNDTLNGGGGNDWLYGGAGNDILDGGDGRDRAVYYDKEVPVKVTLRGAEDATVYVDGVAEDTLRNIEEIRGGSGNDVLIGDAENNTLSGWSGDDILDGGDGGDYLLGWAGNDTIYGGGGDDGLHGHDGDDRLYGGAGNDRLDGFDGNDLLVGGDGDDHLDGWSGNDTLDGGSGADWAYLSNKNAPVTITLRGEEDVTVYVGGIAEDTLRNIENLWTGNGDDVLIGDAENNKLWGNDGNDILDGGSGNDTLDGGRGADLLRGGDGADLFHFLVDLPGHDVILDFDAAAGDRLSIGSIDGRIRKLTWSPDGPREGSVWMEKSDNDVVLYADVDGSLATNNFSVTLRGVTDFGPDGLIL</sequence>
<evidence type="ECO:0008006" key="5">
    <source>
        <dbReference type="Google" id="ProtNLM"/>
    </source>
</evidence>
<dbReference type="GO" id="GO:0005576">
    <property type="term" value="C:extracellular region"/>
    <property type="evidence" value="ECO:0007669"/>
    <property type="project" value="UniProtKB-SubCell"/>
</dbReference>
<dbReference type="Proteomes" id="UP000076066">
    <property type="component" value="Plasmid unnamed 2"/>
</dbReference>
<dbReference type="SUPFAM" id="SSF51120">
    <property type="entry name" value="beta-Roll"/>
    <property type="match status" value="3"/>
</dbReference>
<dbReference type="GO" id="GO:0005509">
    <property type="term" value="F:calcium ion binding"/>
    <property type="evidence" value="ECO:0007669"/>
    <property type="project" value="InterPro"/>
</dbReference>
<evidence type="ECO:0000313" key="4">
    <source>
        <dbReference type="Proteomes" id="UP000076066"/>
    </source>
</evidence>
<dbReference type="PANTHER" id="PTHR38340">
    <property type="entry name" value="S-LAYER PROTEIN"/>
    <property type="match status" value="1"/>
</dbReference>
<keyword evidence="2" id="KW-0964">Secreted</keyword>
<dbReference type="GeneID" id="53317639"/>
<reference evidence="3 4" key="1">
    <citation type="submission" date="2016-02" db="EMBL/GenBank/DDBJ databases">
        <title>Complete Genome of H5569, the type strain of the newly described species Haematospirillium jordaniae.</title>
        <authorList>
            <person name="Nicholson A.C."/>
            <person name="Humrighouse B.W."/>
            <person name="Loparov V."/>
            <person name="McQuiston J.R."/>
        </authorList>
    </citation>
    <scope>NUCLEOTIDE SEQUENCE [LARGE SCALE GENOMIC DNA]</scope>
    <source>
        <strain evidence="3 4">H5569</strain>
        <plasmid evidence="4">Plasmid unnamed 2</plasmid>
    </source>
</reference>
<dbReference type="InterPro" id="IPR011049">
    <property type="entry name" value="Serralysin-like_metalloprot_C"/>
</dbReference>
<dbReference type="EMBL" id="CP014527">
    <property type="protein sequence ID" value="AMW35853.1"/>
    <property type="molecule type" value="Genomic_DNA"/>
</dbReference>
<gene>
    <name evidence="3" type="ORF">AY555_10810</name>
</gene>
<dbReference type="OrthoDB" id="7366341at2"/>